<proteinExistence type="predicted"/>
<sequence length="194" mass="22117">MVLSFLSFVIPNKNLIFQKHILHYMHTHAQIIINIKNTTGSTYKGNWKQDKFDGYGIRTFPSGYVYAGNYQDGQSHGFGKATFPPPSCDTYQGHWYKGLMHGLGTYTHVKQGDVYEGLYVNGKRHGPGRYRFKNYRTDIIEYSCGERVGRGVRWSKDGKKAWLLDGKNVCKSLSLDDAMKLQREICGDVFSNGL</sequence>
<accession>A0A7S4QUU2</accession>
<reference evidence="2" key="1">
    <citation type="submission" date="2021-01" db="EMBL/GenBank/DDBJ databases">
        <authorList>
            <person name="Corre E."/>
            <person name="Pelletier E."/>
            <person name="Niang G."/>
            <person name="Scheremetjew M."/>
            <person name="Finn R."/>
            <person name="Kale V."/>
            <person name="Holt S."/>
            <person name="Cochrane G."/>
            <person name="Meng A."/>
            <person name="Brown T."/>
            <person name="Cohen L."/>
        </authorList>
    </citation>
    <scope>NUCLEOTIDE SEQUENCE</scope>
    <source>
        <strain evidence="2">GSO104</strain>
    </source>
</reference>
<name>A0A7S4QUU2_9STRA</name>
<organism evidence="2">
    <name type="scientific">Ditylum brightwellii</name>
    <dbReference type="NCBI Taxonomy" id="49249"/>
    <lineage>
        <taxon>Eukaryota</taxon>
        <taxon>Sar</taxon>
        <taxon>Stramenopiles</taxon>
        <taxon>Ochrophyta</taxon>
        <taxon>Bacillariophyta</taxon>
        <taxon>Mediophyceae</taxon>
        <taxon>Lithodesmiophycidae</taxon>
        <taxon>Lithodesmiales</taxon>
        <taxon>Lithodesmiaceae</taxon>
        <taxon>Ditylum</taxon>
    </lineage>
</organism>
<dbReference type="EMBL" id="HBNS01009895">
    <property type="protein sequence ID" value="CAE4593982.1"/>
    <property type="molecule type" value="Transcribed_RNA"/>
</dbReference>
<dbReference type="InterPro" id="IPR003409">
    <property type="entry name" value="MORN"/>
</dbReference>
<gene>
    <name evidence="2" type="ORF">DBRI00130_LOCUS7976</name>
</gene>
<keyword evidence="1" id="KW-0677">Repeat</keyword>
<dbReference type="SUPFAM" id="SSF82185">
    <property type="entry name" value="Histone H3 K4-specific methyltransferase SET7/9 N-terminal domain"/>
    <property type="match status" value="1"/>
</dbReference>
<dbReference type="Gene3D" id="2.20.110.10">
    <property type="entry name" value="Histone H3 K4-specific methyltransferase SET7/9 N-terminal domain"/>
    <property type="match status" value="2"/>
</dbReference>
<protein>
    <recommendedName>
        <fullName evidence="3">MORN repeat-containing protein 5</fullName>
    </recommendedName>
</protein>
<dbReference type="AlphaFoldDB" id="A0A7S4QUU2"/>
<evidence type="ECO:0000313" key="2">
    <source>
        <dbReference type="EMBL" id="CAE4593982.1"/>
    </source>
</evidence>
<dbReference type="Pfam" id="PF02493">
    <property type="entry name" value="MORN"/>
    <property type="match status" value="5"/>
</dbReference>
<dbReference type="PANTHER" id="PTHR23084">
    <property type="entry name" value="PHOSPHATIDYLINOSITOL-4-PHOSPHATE 5-KINASE RELATED"/>
    <property type="match status" value="1"/>
</dbReference>
<evidence type="ECO:0000256" key="1">
    <source>
        <dbReference type="ARBA" id="ARBA00022737"/>
    </source>
</evidence>
<evidence type="ECO:0008006" key="3">
    <source>
        <dbReference type="Google" id="ProtNLM"/>
    </source>
</evidence>
<dbReference type="SMART" id="SM00698">
    <property type="entry name" value="MORN"/>
    <property type="match status" value="4"/>
</dbReference>
<dbReference type="PANTHER" id="PTHR23084:SF263">
    <property type="entry name" value="MORN REPEAT-CONTAINING PROTEIN 1"/>
    <property type="match status" value="1"/>
</dbReference>